<name>A0A5B7JKL7_PORTR</name>
<protein>
    <submittedName>
        <fullName evidence="1">Uncharacterized protein</fullName>
    </submittedName>
</protein>
<proteinExistence type="predicted"/>
<accession>A0A5B7JKL7</accession>
<sequence>MREAGENPSGVFTNLFSAPPYLPISPTRALASAPPIPHPDTIHNYPQFMVWDAGPPPYISPYMRLQSLIG</sequence>
<comment type="caution">
    <text evidence="1">The sequence shown here is derived from an EMBL/GenBank/DDBJ whole genome shotgun (WGS) entry which is preliminary data.</text>
</comment>
<evidence type="ECO:0000313" key="2">
    <source>
        <dbReference type="Proteomes" id="UP000324222"/>
    </source>
</evidence>
<keyword evidence="2" id="KW-1185">Reference proteome</keyword>
<organism evidence="1 2">
    <name type="scientific">Portunus trituberculatus</name>
    <name type="common">Swimming crab</name>
    <name type="synonym">Neptunus trituberculatus</name>
    <dbReference type="NCBI Taxonomy" id="210409"/>
    <lineage>
        <taxon>Eukaryota</taxon>
        <taxon>Metazoa</taxon>
        <taxon>Ecdysozoa</taxon>
        <taxon>Arthropoda</taxon>
        <taxon>Crustacea</taxon>
        <taxon>Multicrustacea</taxon>
        <taxon>Malacostraca</taxon>
        <taxon>Eumalacostraca</taxon>
        <taxon>Eucarida</taxon>
        <taxon>Decapoda</taxon>
        <taxon>Pleocyemata</taxon>
        <taxon>Brachyura</taxon>
        <taxon>Eubrachyura</taxon>
        <taxon>Portunoidea</taxon>
        <taxon>Portunidae</taxon>
        <taxon>Portuninae</taxon>
        <taxon>Portunus</taxon>
    </lineage>
</organism>
<dbReference type="Proteomes" id="UP000324222">
    <property type="component" value="Unassembled WGS sequence"/>
</dbReference>
<dbReference type="EMBL" id="VSRR010099759">
    <property type="protein sequence ID" value="MPC94756.1"/>
    <property type="molecule type" value="Genomic_DNA"/>
</dbReference>
<evidence type="ECO:0000313" key="1">
    <source>
        <dbReference type="EMBL" id="MPC94756.1"/>
    </source>
</evidence>
<gene>
    <name evidence="1" type="ORF">E2C01_089940</name>
</gene>
<reference evidence="1 2" key="1">
    <citation type="submission" date="2019-05" db="EMBL/GenBank/DDBJ databases">
        <title>Another draft genome of Portunus trituberculatus and its Hox gene families provides insights of decapod evolution.</title>
        <authorList>
            <person name="Jeong J.-H."/>
            <person name="Song I."/>
            <person name="Kim S."/>
            <person name="Choi T."/>
            <person name="Kim D."/>
            <person name="Ryu S."/>
            <person name="Kim W."/>
        </authorList>
    </citation>
    <scope>NUCLEOTIDE SEQUENCE [LARGE SCALE GENOMIC DNA]</scope>
    <source>
        <tissue evidence="1">Muscle</tissue>
    </source>
</reference>
<dbReference type="AlphaFoldDB" id="A0A5B7JKL7"/>